<evidence type="ECO:0000256" key="1">
    <source>
        <dbReference type="SAM" id="SignalP"/>
    </source>
</evidence>
<dbReference type="Proteomes" id="UP001431634">
    <property type="component" value="Unassembled WGS sequence"/>
</dbReference>
<dbReference type="InterPro" id="IPR006597">
    <property type="entry name" value="Sel1-like"/>
</dbReference>
<dbReference type="RefSeq" id="WP_281448824.1">
    <property type="nucleotide sequence ID" value="NZ_JASBAO010000001.1"/>
</dbReference>
<dbReference type="Gene3D" id="1.25.40.10">
    <property type="entry name" value="Tetratricopeptide repeat domain"/>
    <property type="match status" value="1"/>
</dbReference>
<name>A0ABT6Q5K1_9PROT</name>
<evidence type="ECO:0000313" key="3">
    <source>
        <dbReference type="Proteomes" id="UP001431634"/>
    </source>
</evidence>
<feature type="signal peptide" evidence="1">
    <location>
        <begin position="1"/>
        <end position="23"/>
    </location>
</feature>
<dbReference type="InterPro" id="IPR052945">
    <property type="entry name" value="Mitotic_Regulator"/>
</dbReference>
<organism evidence="2 3">
    <name type="scientific">Commensalibacter oyaizuii</name>
    <dbReference type="NCBI Taxonomy" id="3043873"/>
    <lineage>
        <taxon>Bacteria</taxon>
        <taxon>Pseudomonadati</taxon>
        <taxon>Pseudomonadota</taxon>
        <taxon>Alphaproteobacteria</taxon>
        <taxon>Acetobacterales</taxon>
        <taxon>Acetobacteraceae</taxon>
    </lineage>
</organism>
<proteinExistence type="predicted"/>
<dbReference type="PANTHER" id="PTHR43628">
    <property type="entry name" value="ACTIVATOR OF C KINASE PROTEIN 1-RELATED"/>
    <property type="match status" value="1"/>
</dbReference>
<gene>
    <name evidence="2" type="ORF">QJV27_10225</name>
</gene>
<comment type="caution">
    <text evidence="2">The sequence shown here is derived from an EMBL/GenBank/DDBJ whole genome shotgun (WGS) entry which is preliminary data.</text>
</comment>
<dbReference type="InterPro" id="IPR011990">
    <property type="entry name" value="TPR-like_helical_dom_sf"/>
</dbReference>
<dbReference type="SUPFAM" id="SSF81901">
    <property type="entry name" value="HCP-like"/>
    <property type="match status" value="1"/>
</dbReference>
<sequence length="131" mass="14715">MRKIFYTLLITVGLIGFTGSSYAENSAVFTQMEKLANEGNGQAQHNLGVMYQRGIGTIQNDAKAIEWYTKAADQGVVRAQNNLGMIYKNGKGVEKNYAKAIEWFTKAAEYFQKACSNKIRPACKLYERTKQ</sequence>
<accession>A0ABT6Q5K1</accession>
<dbReference type="PANTHER" id="PTHR43628:SF1">
    <property type="entry name" value="CHITIN SYNTHASE REGULATORY FACTOR 2-RELATED"/>
    <property type="match status" value="1"/>
</dbReference>
<evidence type="ECO:0000313" key="2">
    <source>
        <dbReference type="EMBL" id="MDI2091739.1"/>
    </source>
</evidence>
<dbReference type="SMART" id="SM00671">
    <property type="entry name" value="SEL1"/>
    <property type="match status" value="2"/>
</dbReference>
<dbReference type="EMBL" id="JASBAO010000001">
    <property type="protein sequence ID" value="MDI2091739.1"/>
    <property type="molecule type" value="Genomic_DNA"/>
</dbReference>
<reference evidence="2" key="1">
    <citation type="submission" date="2023-05" db="EMBL/GenBank/DDBJ databases">
        <title>Whole genome sequence of Commensalibacter sp.</title>
        <authorList>
            <person name="Charoenyingcharoen P."/>
            <person name="Yukphan P."/>
        </authorList>
    </citation>
    <scope>NUCLEOTIDE SEQUENCE</scope>
    <source>
        <strain evidence="2">TBRC 16381</strain>
    </source>
</reference>
<keyword evidence="1" id="KW-0732">Signal</keyword>
<protein>
    <submittedName>
        <fullName evidence="2">Tetratricopeptide repeat protein</fullName>
    </submittedName>
</protein>
<dbReference type="Pfam" id="PF08238">
    <property type="entry name" value="Sel1"/>
    <property type="match status" value="2"/>
</dbReference>
<feature type="chain" id="PRO_5047256267" evidence="1">
    <location>
        <begin position="24"/>
        <end position="131"/>
    </location>
</feature>
<keyword evidence="3" id="KW-1185">Reference proteome</keyword>